<proteinExistence type="predicted"/>
<accession>A0A6B3NZ13</accession>
<comment type="caution">
    <text evidence="3">The sequence shown here is derived from an EMBL/GenBank/DDBJ whole genome shotgun (WGS) entry which is preliminary data.</text>
</comment>
<evidence type="ECO:0000313" key="4">
    <source>
        <dbReference type="Proteomes" id="UP000480410"/>
    </source>
</evidence>
<dbReference type="InterPro" id="IPR041916">
    <property type="entry name" value="Anti_sigma_zinc_sf"/>
</dbReference>
<dbReference type="Gene3D" id="1.10.10.1320">
    <property type="entry name" value="Anti-sigma factor, zinc-finger domain"/>
    <property type="match status" value="1"/>
</dbReference>
<dbReference type="EMBL" id="JAAHBV010000177">
    <property type="protein sequence ID" value="NER60080.1"/>
    <property type="molecule type" value="Genomic_DNA"/>
</dbReference>
<feature type="domain" description="Putative zinc-finger" evidence="1">
    <location>
        <begin position="4"/>
        <end position="38"/>
    </location>
</feature>
<evidence type="ECO:0000259" key="1">
    <source>
        <dbReference type="Pfam" id="PF13490"/>
    </source>
</evidence>
<dbReference type="EMBL" id="JAAHBU010000281">
    <property type="protein sequence ID" value="NER65488.1"/>
    <property type="molecule type" value="Genomic_DNA"/>
</dbReference>
<dbReference type="InterPro" id="IPR027383">
    <property type="entry name" value="Znf_put"/>
</dbReference>
<name>A0A6B3NZ13_9PSED</name>
<evidence type="ECO:0000313" key="2">
    <source>
        <dbReference type="EMBL" id="NER60080.1"/>
    </source>
</evidence>
<accession>A0A6M0D2G8</accession>
<keyword evidence="5" id="KW-1185">Reference proteome</keyword>
<dbReference type="Pfam" id="PF13490">
    <property type="entry name" value="zf-HC2"/>
    <property type="match status" value="1"/>
</dbReference>
<reference evidence="4 5" key="1">
    <citation type="submission" date="2020-02" db="EMBL/GenBank/DDBJ databases">
        <title>Broccoli isolated Pseudomonas sp.</title>
        <authorList>
            <person name="Fujikawa T."/>
            <person name="Sawada H."/>
        </authorList>
    </citation>
    <scope>NUCLEOTIDE SEQUENCE [LARGE SCALE GENOMIC DNA]</scope>
    <source>
        <strain evidence="3 5">MAFF212427</strain>
        <strain evidence="2 4">MAFF212428</strain>
    </source>
</reference>
<sequence length="79" mass="8854">MLSCKELVAQASDYLDGQLTLGDRLLARQHLLFCRHCRRFLRQLRLAQATVKALPEPPAADIESLAGRLAAERRAARNV</sequence>
<evidence type="ECO:0000313" key="3">
    <source>
        <dbReference type="EMBL" id="NER65488.1"/>
    </source>
</evidence>
<protein>
    <submittedName>
        <fullName evidence="3">Zf-HC2 domain-containing protein</fullName>
    </submittedName>
</protein>
<evidence type="ECO:0000313" key="5">
    <source>
        <dbReference type="Proteomes" id="UP000482634"/>
    </source>
</evidence>
<dbReference type="Proteomes" id="UP000480410">
    <property type="component" value="Unassembled WGS sequence"/>
</dbReference>
<dbReference type="Proteomes" id="UP000482634">
    <property type="component" value="Unassembled WGS sequence"/>
</dbReference>
<dbReference type="RefSeq" id="WP_163947815.1">
    <property type="nucleotide sequence ID" value="NZ_JAAHBU010000281.1"/>
</dbReference>
<dbReference type="AlphaFoldDB" id="A0A6B3NZ13"/>
<organism evidence="3 5">
    <name type="scientific">Pseudomonas brassicae</name>
    <dbReference type="NCBI Taxonomy" id="2708063"/>
    <lineage>
        <taxon>Bacteria</taxon>
        <taxon>Pseudomonadati</taxon>
        <taxon>Pseudomonadota</taxon>
        <taxon>Gammaproteobacteria</taxon>
        <taxon>Pseudomonadales</taxon>
        <taxon>Pseudomonadaceae</taxon>
        <taxon>Pseudomonas</taxon>
    </lineage>
</organism>
<gene>
    <name evidence="2" type="ORF">G3435_08960</name>
    <name evidence="3" type="ORF">G3436_18485</name>
</gene>